<protein>
    <recommendedName>
        <fullName evidence="2">histidine kinase</fullName>
        <ecNumber evidence="2">2.7.13.3</ecNumber>
    </recommendedName>
</protein>
<dbReference type="InterPro" id="IPR003661">
    <property type="entry name" value="HisK_dim/P_dom"/>
</dbReference>
<dbReference type="NCBIfam" id="TIGR00229">
    <property type="entry name" value="sensory_box"/>
    <property type="match status" value="1"/>
</dbReference>
<dbReference type="SMART" id="SM00388">
    <property type="entry name" value="HisKA"/>
    <property type="match status" value="1"/>
</dbReference>
<evidence type="ECO:0000256" key="4">
    <source>
        <dbReference type="ARBA" id="ARBA00022679"/>
    </source>
</evidence>
<dbReference type="PANTHER" id="PTHR43711">
    <property type="entry name" value="TWO-COMPONENT HISTIDINE KINASE"/>
    <property type="match status" value="1"/>
</dbReference>
<evidence type="ECO:0000256" key="3">
    <source>
        <dbReference type="ARBA" id="ARBA00022553"/>
    </source>
</evidence>
<comment type="catalytic activity">
    <reaction evidence="1">
        <text>ATP + protein L-histidine = ADP + protein N-phospho-L-histidine.</text>
        <dbReference type="EC" id="2.7.13.3"/>
    </reaction>
</comment>
<keyword evidence="8" id="KW-0472">Membrane</keyword>
<sequence>MEKSNSPTPEPKTDYRGMPQLTRSQASWYAVAVFAVTVVLSYFLPGYTITLSGLLVVIFLSVFVPTRSSTLIAAGTSLAVILGFMALNLRGIPLTQVWMEFYFMLLLVVFTTLIVLYIKSLIRHMQFDKSHMTSLFENATEGIILTDDRGVIILANPAALKMFAYAAPELIGKPVEVLLPKRYRAGHGQLREGFYKDPQNRSMGSGRDLFGQRQDGTAFPVEVSLSAYKQRNVQYVIAFIVDITHRKEIEQSMLQQQQQLEKVTNDIRRLNAELEAKVEERTIILKEALQRLEQSQAELSEALDKEKQLSEIKSRFVSMASHEFRTPLAAVLSSASLLAKYTTSEQQTNRDKHINRIKDSVKHLNDLLEDFLSLGKLDEGKITAQFAPFALQETVGDTVEDMKGLLKEGQQIAYHHEGSDLVVSDKKFLKNILINLVSNAIKFSDAHTTIEVHSRVNGTTATIAVTDKGIGISEEDQKHLFSTFFRGKNALNIQGTGLGLHIVKRYADMLHGTLHLHSTLNVGTTITLDFPINDIGHGKDDSGN</sequence>
<dbReference type="Gene3D" id="1.10.287.130">
    <property type="match status" value="1"/>
</dbReference>
<evidence type="ECO:0000259" key="10">
    <source>
        <dbReference type="PROSITE" id="PS50112"/>
    </source>
</evidence>
<organism evidence="12 13">
    <name type="scientific">Cnuella takakiae</name>
    <dbReference type="NCBI Taxonomy" id="1302690"/>
    <lineage>
        <taxon>Bacteria</taxon>
        <taxon>Pseudomonadati</taxon>
        <taxon>Bacteroidota</taxon>
        <taxon>Chitinophagia</taxon>
        <taxon>Chitinophagales</taxon>
        <taxon>Chitinophagaceae</taxon>
        <taxon>Cnuella</taxon>
    </lineage>
</organism>
<keyword evidence="8" id="KW-0812">Transmembrane</keyword>
<feature type="domain" description="Histidine kinase" evidence="9">
    <location>
        <begin position="319"/>
        <end position="534"/>
    </location>
</feature>
<dbReference type="InterPro" id="IPR004358">
    <property type="entry name" value="Sig_transdc_His_kin-like_C"/>
</dbReference>
<dbReference type="InterPro" id="IPR000700">
    <property type="entry name" value="PAS-assoc_C"/>
</dbReference>
<dbReference type="PRINTS" id="PR00344">
    <property type="entry name" value="BCTRLSENSOR"/>
</dbReference>
<dbReference type="CDD" id="cd00130">
    <property type="entry name" value="PAS"/>
    <property type="match status" value="1"/>
</dbReference>
<keyword evidence="3" id="KW-0597">Phosphoprotein</keyword>
<dbReference type="Pfam" id="PF02518">
    <property type="entry name" value="HATPase_c"/>
    <property type="match status" value="1"/>
</dbReference>
<dbReference type="SUPFAM" id="SSF55874">
    <property type="entry name" value="ATPase domain of HSP90 chaperone/DNA topoisomerase II/histidine kinase"/>
    <property type="match status" value="1"/>
</dbReference>
<dbReference type="InterPro" id="IPR005467">
    <property type="entry name" value="His_kinase_dom"/>
</dbReference>
<dbReference type="AlphaFoldDB" id="A0A1M4X8E6"/>
<feature type="transmembrane region" description="Helical" evidence="8">
    <location>
        <begin position="101"/>
        <end position="122"/>
    </location>
</feature>
<evidence type="ECO:0000256" key="7">
    <source>
        <dbReference type="SAM" id="Coils"/>
    </source>
</evidence>
<evidence type="ECO:0000259" key="9">
    <source>
        <dbReference type="PROSITE" id="PS50109"/>
    </source>
</evidence>
<dbReference type="EMBL" id="FQUO01000003">
    <property type="protein sequence ID" value="SHE89736.1"/>
    <property type="molecule type" value="Genomic_DNA"/>
</dbReference>
<accession>A0A1M4X8E6</accession>
<dbReference type="InterPro" id="IPR003594">
    <property type="entry name" value="HATPase_dom"/>
</dbReference>
<evidence type="ECO:0000256" key="6">
    <source>
        <dbReference type="ARBA" id="ARBA00023012"/>
    </source>
</evidence>
<keyword evidence="8" id="KW-1133">Transmembrane helix</keyword>
<evidence type="ECO:0000313" key="13">
    <source>
        <dbReference type="Proteomes" id="UP000184368"/>
    </source>
</evidence>
<dbReference type="Gene3D" id="3.30.450.20">
    <property type="entry name" value="PAS domain"/>
    <property type="match status" value="1"/>
</dbReference>
<feature type="coiled-coil region" evidence="7">
    <location>
        <begin position="246"/>
        <end position="312"/>
    </location>
</feature>
<evidence type="ECO:0000256" key="1">
    <source>
        <dbReference type="ARBA" id="ARBA00000085"/>
    </source>
</evidence>
<keyword evidence="4" id="KW-0808">Transferase</keyword>
<dbReference type="Proteomes" id="UP000184368">
    <property type="component" value="Unassembled WGS sequence"/>
</dbReference>
<dbReference type="GO" id="GO:0000155">
    <property type="term" value="F:phosphorelay sensor kinase activity"/>
    <property type="evidence" value="ECO:0007669"/>
    <property type="project" value="InterPro"/>
</dbReference>
<dbReference type="SUPFAM" id="SSF55785">
    <property type="entry name" value="PYP-like sensor domain (PAS domain)"/>
    <property type="match status" value="1"/>
</dbReference>
<gene>
    <name evidence="12" type="ORF">SAMN05444008_103282</name>
</gene>
<feature type="domain" description="PAS" evidence="10">
    <location>
        <begin position="128"/>
        <end position="181"/>
    </location>
</feature>
<dbReference type="InterPro" id="IPR036890">
    <property type="entry name" value="HATPase_C_sf"/>
</dbReference>
<dbReference type="Pfam" id="PF13426">
    <property type="entry name" value="PAS_9"/>
    <property type="match status" value="1"/>
</dbReference>
<proteinExistence type="predicted"/>
<dbReference type="InterPro" id="IPR000014">
    <property type="entry name" value="PAS"/>
</dbReference>
<evidence type="ECO:0000259" key="11">
    <source>
        <dbReference type="PROSITE" id="PS50113"/>
    </source>
</evidence>
<evidence type="ECO:0000256" key="2">
    <source>
        <dbReference type="ARBA" id="ARBA00012438"/>
    </source>
</evidence>
<keyword evidence="6" id="KW-0902">Two-component regulatory system</keyword>
<feature type="transmembrane region" description="Helical" evidence="8">
    <location>
        <begin position="71"/>
        <end position="89"/>
    </location>
</feature>
<evidence type="ECO:0000256" key="8">
    <source>
        <dbReference type="SAM" id="Phobius"/>
    </source>
</evidence>
<dbReference type="SMART" id="SM00387">
    <property type="entry name" value="HATPase_c"/>
    <property type="match status" value="1"/>
</dbReference>
<name>A0A1M4X8E6_9BACT</name>
<keyword evidence="13" id="KW-1185">Reference proteome</keyword>
<dbReference type="PROSITE" id="PS50112">
    <property type="entry name" value="PAS"/>
    <property type="match status" value="1"/>
</dbReference>
<dbReference type="SUPFAM" id="SSF47384">
    <property type="entry name" value="Homodimeric domain of signal transducing histidine kinase"/>
    <property type="match status" value="1"/>
</dbReference>
<evidence type="ECO:0000256" key="5">
    <source>
        <dbReference type="ARBA" id="ARBA00022777"/>
    </source>
</evidence>
<feature type="domain" description="PAC" evidence="11">
    <location>
        <begin position="205"/>
        <end position="255"/>
    </location>
</feature>
<keyword evidence="7" id="KW-0175">Coiled coil</keyword>
<dbReference type="CDD" id="cd00082">
    <property type="entry name" value="HisKA"/>
    <property type="match status" value="1"/>
</dbReference>
<keyword evidence="5" id="KW-0418">Kinase</keyword>
<dbReference type="InterPro" id="IPR050736">
    <property type="entry name" value="Sensor_HK_Regulatory"/>
</dbReference>
<dbReference type="SMART" id="SM00091">
    <property type="entry name" value="PAS"/>
    <property type="match status" value="1"/>
</dbReference>
<feature type="transmembrane region" description="Helical" evidence="8">
    <location>
        <begin position="26"/>
        <end position="43"/>
    </location>
</feature>
<reference evidence="12 13" key="1">
    <citation type="submission" date="2016-11" db="EMBL/GenBank/DDBJ databases">
        <authorList>
            <person name="Jaros S."/>
            <person name="Januszkiewicz K."/>
            <person name="Wedrychowicz H."/>
        </authorList>
    </citation>
    <scope>NUCLEOTIDE SEQUENCE [LARGE SCALE GENOMIC DNA]</scope>
    <source>
        <strain evidence="12 13">DSM 26897</strain>
    </source>
</reference>
<dbReference type="InterPro" id="IPR035965">
    <property type="entry name" value="PAS-like_dom_sf"/>
</dbReference>
<dbReference type="STRING" id="1302690.BUE76_05995"/>
<dbReference type="EC" id="2.7.13.3" evidence="2"/>
<dbReference type="Gene3D" id="3.30.565.10">
    <property type="entry name" value="Histidine kinase-like ATPase, C-terminal domain"/>
    <property type="match status" value="1"/>
</dbReference>
<dbReference type="PANTHER" id="PTHR43711:SF26">
    <property type="entry name" value="SENSOR HISTIDINE KINASE RCSC"/>
    <property type="match status" value="1"/>
</dbReference>
<dbReference type="InterPro" id="IPR036097">
    <property type="entry name" value="HisK_dim/P_sf"/>
</dbReference>
<dbReference type="Pfam" id="PF00512">
    <property type="entry name" value="HisKA"/>
    <property type="match status" value="1"/>
</dbReference>
<evidence type="ECO:0000313" key="12">
    <source>
        <dbReference type="EMBL" id="SHE89736.1"/>
    </source>
</evidence>
<dbReference type="PROSITE" id="PS50109">
    <property type="entry name" value="HIS_KIN"/>
    <property type="match status" value="1"/>
</dbReference>
<dbReference type="PROSITE" id="PS50113">
    <property type="entry name" value="PAC"/>
    <property type="match status" value="1"/>
</dbReference>